<accession>A0A5B7DUF8</accession>
<name>A0A5B7DUF8_PORTR</name>
<feature type="compositionally biased region" description="Basic and acidic residues" evidence="1">
    <location>
        <begin position="8"/>
        <end position="29"/>
    </location>
</feature>
<feature type="region of interest" description="Disordered" evidence="1">
    <location>
        <begin position="1"/>
        <end position="46"/>
    </location>
</feature>
<dbReference type="Proteomes" id="UP000324222">
    <property type="component" value="Unassembled WGS sequence"/>
</dbReference>
<organism evidence="2 3">
    <name type="scientific">Portunus trituberculatus</name>
    <name type="common">Swimming crab</name>
    <name type="synonym">Neptunus trituberculatus</name>
    <dbReference type="NCBI Taxonomy" id="210409"/>
    <lineage>
        <taxon>Eukaryota</taxon>
        <taxon>Metazoa</taxon>
        <taxon>Ecdysozoa</taxon>
        <taxon>Arthropoda</taxon>
        <taxon>Crustacea</taxon>
        <taxon>Multicrustacea</taxon>
        <taxon>Malacostraca</taxon>
        <taxon>Eumalacostraca</taxon>
        <taxon>Eucarida</taxon>
        <taxon>Decapoda</taxon>
        <taxon>Pleocyemata</taxon>
        <taxon>Brachyura</taxon>
        <taxon>Eubrachyura</taxon>
        <taxon>Portunoidea</taxon>
        <taxon>Portunidae</taxon>
        <taxon>Portuninae</taxon>
        <taxon>Portunus</taxon>
    </lineage>
</organism>
<dbReference type="EMBL" id="VSRR010001362">
    <property type="protein sequence ID" value="MPC24687.1"/>
    <property type="molecule type" value="Genomic_DNA"/>
</dbReference>
<gene>
    <name evidence="2" type="ORF">E2C01_017775</name>
</gene>
<dbReference type="AlphaFoldDB" id="A0A5B7DUF8"/>
<evidence type="ECO:0000256" key="1">
    <source>
        <dbReference type="SAM" id="MobiDB-lite"/>
    </source>
</evidence>
<keyword evidence="3" id="KW-1185">Reference proteome</keyword>
<evidence type="ECO:0000313" key="3">
    <source>
        <dbReference type="Proteomes" id="UP000324222"/>
    </source>
</evidence>
<sequence length="123" mass="13744">MTLINHPVSREDKQRPQQERDEVRQAEQPHKRRLSHSSIASSAAPLLTPPLLSTSMEMTASISSAPSARRTRAVFSAIVLDGNLHRGSNISRRRSVLGHLPESCCRVPPLLRACDQEDQQRET</sequence>
<feature type="compositionally biased region" description="Low complexity" evidence="1">
    <location>
        <begin position="36"/>
        <end position="46"/>
    </location>
</feature>
<reference evidence="2 3" key="1">
    <citation type="submission" date="2019-05" db="EMBL/GenBank/DDBJ databases">
        <title>Another draft genome of Portunus trituberculatus and its Hox gene families provides insights of decapod evolution.</title>
        <authorList>
            <person name="Jeong J.-H."/>
            <person name="Song I."/>
            <person name="Kim S."/>
            <person name="Choi T."/>
            <person name="Kim D."/>
            <person name="Ryu S."/>
            <person name="Kim W."/>
        </authorList>
    </citation>
    <scope>NUCLEOTIDE SEQUENCE [LARGE SCALE GENOMIC DNA]</scope>
    <source>
        <tissue evidence="2">Muscle</tissue>
    </source>
</reference>
<proteinExistence type="predicted"/>
<comment type="caution">
    <text evidence="2">The sequence shown here is derived from an EMBL/GenBank/DDBJ whole genome shotgun (WGS) entry which is preliminary data.</text>
</comment>
<protein>
    <submittedName>
        <fullName evidence="2">Uncharacterized protein</fullName>
    </submittedName>
</protein>
<evidence type="ECO:0000313" key="2">
    <source>
        <dbReference type="EMBL" id="MPC24687.1"/>
    </source>
</evidence>